<organism evidence="2">
    <name type="scientific">hydrothermal vent metagenome</name>
    <dbReference type="NCBI Taxonomy" id="652676"/>
    <lineage>
        <taxon>unclassified sequences</taxon>
        <taxon>metagenomes</taxon>
        <taxon>ecological metagenomes</taxon>
    </lineage>
</organism>
<accession>A0A3B1CP19</accession>
<dbReference type="EC" id="5.1.3.14" evidence="2"/>
<sequence>MKKIISVVGARPNFMKVAPLHKAFHAYSNTIQHIICHTGQHYDEKMSKIFFEDLELPKPDYYLGVGSGSHAEQTAKVMIEFEKILIKEKPDLIIVVGDVNSTIACSLTASKLHVKVAHVEAGLRSGDMMMPEEINRILTDSISDYLFVTEKSGLSNLANEGVGSDKVFLTGNVMIDSLINYLPKAEQSNIHDEFDLTKGNYVLVTLHRPSNVDILEQAIKLKNLLDTIAEQRKIIFPMHPRTLQNWENFNLFDSLNSNIIITEPIGYIDFLGLTKNAELILTDSGGIQEESTYMGVQCITLRTSTERPITVEVGTNQLLGNNLDKAQETALNVLSGHLKQGQIPELWDGDSAKRIVDILVQKI</sequence>
<gene>
    <name evidence="2" type="ORF">MNBD_IGNAVI01-80</name>
</gene>
<reference evidence="2" key="1">
    <citation type="submission" date="2018-06" db="EMBL/GenBank/DDBJ databases">
        <authorList>
            <person name="Zhirakovskaya E."/>
        </authorList>
    </citation>
    <scope>NUCLEOTIDE SEQUENCE</scope>
</reference>
<name>A0A3B1CP19_9ZZZZ</name>
<dbReference type="CDD" id="cd03786">
    <property type="entry name" value="GTB_UDP-GlcNAc_2-Epimerase"/>
    <property type="match status" value="1"/>
</dbReference>
<dbReference type="InterPro" id="IPR029767">
    <property type="entry name" value="WecB-like"/>
</dbReference>
<dbReference type="NCBIfam" id="TIGR00236">
    <property type="entry name" value="wecB"/>
    <property type="match status" value="1"/>
</dbReference>
<protein>
    <submittedName>
        <fullName evidence="2">UDP-N-acetylglucosamine 2-epimerase</fullName>
        <ecNumber evidence="2">5.1.3.14</ecNumber>
    </submittedName>
</protein>
<dbReference type="EMBL" id="UOGD01000338">
    <property type="protein sequence ID" value="VAX26433.1"/>
    <property type="molecule type" value="Genomic_DNA"/>
</dbReference>
<keyword evidence="2" id="KW-0413">Isomerase</keyword>
<dbReference type="Pfam" id="PF02350">
    <property type="entry name" value="Epimerase_2"/>
    <property type="match status" value="1"/>
</dbReference>
<dbReference type="SUPFAM" id="SSF53756">
    <property type="entry name" value="UDP-Glycosyltransferase/glycogen phosphorylase"/>
    <property type="match status" value="1"/>
</dbReference>
<feature type="domain" description="UDP-N-acetylglucosamine 2-epimerase" evidence="1">
    <location>
        <begin position="29"/>
        <end position="359"/>
    </location>
</feature>
<dbReference type="AlphaFoldDB" id="A0A3B1CP19"/>
<dbReference type="PANTHER" id="PTHR43174">
    <property type="entry name" value="UDP-N-ACETYLGLUCOSAMINE 2-EPIMERASE"/>
    <property type="match status" value="1"/>
</dbReference>
<proteinExistence type="predicted"/>
<dbReference type="GO" id="GO:0008761">
    <property type="term" value="F:UDP-N-acetylglucosamine 2-epimerase activity"/>
    <property type="evidence" value="ECO:0007669"/>
    <property type="project" value="UniProtKB-EC"/>
</dbReference>
<dbReference type="PANTHER" id="PTHR43174:SF1">
    <property type="entry name" value="UDP-N-ACETYLGLUCOSAMINE 2-EPIMERASE"/>
    <property type="match status" value="1"/>
</dbReference>
<evidence type="ECO:0000259" key="1">
    <source>
        <dbReference type="Pfam" id="PF02350"/>
    </source>
</evidence>
<evidence type="ECO:0000313" key="2">
    <source>
        <dbReference type="EMBL" id="VAX26433.1"/>
    </source>
</evidence>
<dbReference type="InterPro" id="IPR003331">
    <property type="entry name" value="UDP_GlcNAc_Epimerase_2_dom"/>
</dbReference>
<dbReference type="Gene3D" id="3.40.50.2000">
    <property type="entry name" value="Glycogen Phosphorylase B"/>
    <property type="match status" value="2"/>
</dbReference>